<evidence type="ECO:0000313" key="3">
    <source>
        <dbReference type="EMBL" id="VYT10612.1"/>
    </source>
</evidence>
<evidence type="ECO:0000259" key="1">
    <source>
        <dbReference type="Pfam" id="PF17293"/>
    </source>
</evidence>
<proteinExistence type="predicted"/>
<organism evidence="2">
    <name type="scientific">Bacteroides faecis</name>
    <dbReference type="NCBI Taxonomy" id="674529"/>
    <lineage>
        <taxon>Bacteria</taxon>
        <taxon>Pseudomonadati</taxon>
        <taxon>Bacteroidota</taxon>
        <taxon>Bacteroidia</taxon>
        <taxon>Bacteroidales</taxon>
        <taxon>Bacteroidaceae</taxon>
        <taxon>Bacteroides</taxon>
    </lineage>
</organism>
<dbReference type="Proteomes" id="UP000095606">
    <property type="component" value="Unassembled WGS sequence"/>
</dbReference>
<accession>A0A174PLC1</accession>
<dbReference type="InterPro" id="IPR035386">
    <property type="entry name" value="Arm-DNA-bind_5"/>
</dbReference>
<feature type="domain" description="Arm DNA-binding" evidence="1">
    <location>
        <begin position="14"/>
        <end position="53"/>
    </location>
</feature>
<name>A0A174PLC1_9BACE</name>
<evidence type="ECO:0000313" key="2">
    <source>
        <dbReference type="EMBL" id="CUP58679.1"/>
    </source>
</evidence>
<gene>
    <name evidence="3" type="ORF">BFLFYP10_00446</name>
    <name evidence="2" type="ORF">ERS852461_02906</name>
</gene>
<dbReference type="AlphaFoldDB" id="A0A174PLC1"/>
<reference evidence="2" key="1">
    <citation type="submission" date="2015-09" db="EMBL/GenBank/DDBJ databases">
        <authorList>
            <consortium name="Pathogen Informatics"/>
        </authorList>
    </citation>
    <scope>NUCLEOTIDE SEQUENCE [LARGE SCALE GENOMIC DNA]</scope>
    <source>
        <strain evidence="2">2789STDY5834846</strain>
    </source>
</reference>
<dbReference type="EMBL" id="CZAE01000014">
    <property type="protein sequence ID" value="CUP58679.1"/>
    <property type="molecule type" value="Genomic_DNA"/>
</dbReference>
<sequence length="143" mass="16548">MGIEKRRSTLCVLFYIKRQKLLKNGEAPVCMRITVDKRKAEIVIKRSVPVENEERITDRNVAFEMHCGLNLVNAMVHGRDKKVGSYALFPALLFENRQIKVRQEAVINIIEEAIRNDYNICLMKVNRHTNEVVGEGEMVLIHE</sequence>
<dbReference type="Pfam" id="PF17293">
    <property type="entry name" value="Arm-DNA-bind_5"/>
    <property type="match status" value="1"/>
</dbReference>
<accession>A0A6N2U1F3</accession>
<reference evidence="3" key="2">
    <citation type="submission" date="2019-11" db="EMBL/GenBank/DDBJ databases">
        <authorList>
            <person name="Feng L."/>
        </authorList>
    </citation>
    <scope>NUCLEOTIDE SEQUENCE</scope>
    <source>
        <strain evidence="3">BfaecisLFYP10</strain>
    </source>
</reference>
<protein>
    <submittedName>
        <fullName evidence="2">Bacteriophage integrase</fullName>
    </submittedName>
</protein>
<dbReference type="EMBL" id="CACRSZ010000040">
    <property type="protein sequence ID" value="VYT10612.1"/>
    <property type="molecule type" value="Genomic_DNA"/>
</dbReference>